<name>A0ABV7IT31_9SPHN</name>
<proteinExistence type="predicted"/>
<evidence type="ECO:0000256" key="1">
    <source>
        <dbReference type="ARBA" id="ARBA00000085"/>
    </source>
</evidence>
<gene>
    <name evidence="4" type="ORF">ACFOD9_14715</name>
</gene>
<dbReference type="GO" id="GO:0016301">
    <property type="term" value="F:kinase activity"/>
    <property type="evidence" value="ECO:0007669"/>
    <property type="project" value="UniProtKB-KW"/>
</dbReference>
<sequence length="81" mass="8848">MGGSGHGIGWKVMVGMETDESRKKLSHDARQPLNAIRLVTANLQARLSGALDPELAAWTAAKLEKIDRQVDRLAELLGRLD</sequence>
<dbReference type="SUPFAM" id="SSF47384">
    <property type="entry name" value="Homodimeric domain of signal transducing histidine kinase"/>
    <property type="match status" value="1"/>
</dbReference>
<dbReference type="RefSeq" id="WP_379510885.1">
    <property type="nucleotide sequence ID" value="NZ_JBHRTQ010000015.1"/>
</dbReference>
<evidence type="ECO:0000259" key="3">
    <source>
        <dbReference type="Pfam" id="PF00512"/>
    </source>
</evidence>
<dbReference type="InterPro" id="IPR003661">
    <property type="entry name" value="HisK_dim/P_dom"/>
</dbReference>
<dbReference type="Pfam" id="PF00512">
    <property type="entry name" value="HisKA"/>
    <property type="match status" value="1"/>
</dbReference>
<comment type="caution">
    <text evidence="4">The sequence shown here is derived from an EMBL/GenBank/DDBJ whole genome shotgun (WGS) entry which is preliminary data.</text>
</comment>
<dbReference type="Proteomes" id="UP001595604">
    <property type="component" value="Unassembled WGS sequence"/>
</dbReference>
<protein>
    <recommendedName>
        <fullName evidence="2">histidine kinase</fullName>
        <ecNumber evidence="2">2.7.13.3</ecNumber>
    </recommendedName>
</protein>
<keyword evidence="4" id="KW-0418">Kinase</keyword>
<feature type="domain" description="Signal transduction histidine kinase dimerisation/phosphoacceptor" evidence="3">
    <location>
        <begin position="25"/>
        <end position="80"/>
    </location>
</feature>
<dbReference type="EC" id="2.7.13.3" evidence="2"/>
<dbReference type="InterPro" id="IPR036097">
    <property type="entry name" value="HisK_dim/P_sf"/>
</dbReference>
<dbReference type="CDD" id="cd00082">
    <property type="entry name" value="HisKA"/>
    <property type="match status" value="1"/>
</dbReference>
<keyword evidence="4" id="KW-0808">Transferase</keyword>
<organism evidence="4 5">
    <name type="scientific">Novosphingobium bradum</name>
    <dbReference type="NCBI Taxonomy" id="1737444"/>
    <lineage>
        <taxon>Bacteria</taxon>
        <taxon>Pseudomonadati</taxon>
        <taxon>Pseudomonadota</taxon>
        <taxon>Alphaproteobacteria</taxon>
        <taxon>Sphingomonadales</taxon>
        <taxon>Sphingomonadaceae</taxon>
        <taxon>Novosphingobium</taxon>
    </lineage>
</organism>
<comment type="catalytic activity">
    <reaction evidence="1">
        <text>ATP + protein L-histidine = ADP + protein N-phospho-L-histidine.</text>
        <dbReference type="EC" id="2.7.13.3"/>
    </reaction>
</comment>
<dbReference type="Gene3D" id="1.10.287.130">
    <property type="match status" value="1"/>
</dbReference>
<dbReference type="EMBL" id="JBHRTQ010000015">
    <property type="protein sequence ID" value="MFC3175509.1"/>
    <property type="molecule type" value="Genomic_DNA"/>
</dbReference>
<reference evidence="5" key="1">
    <citation type="journal article" date="2019" name="Int. J. Syst. Evol. Microbiol.">
        <title>The Global Catalogue of Microorganisms (GCM) 10K type strain sequencing project: providing services to taxonomists for standard genome sequencing and annotation.</title>
        <authorList>
            <consortium name="The Broad Institute Genomics Platform"/>
            <consortium name="The Broad Institute Genome Sequencing Center for Infectious Disease"/>
            <person name="Wu L."/>
            <person name="Ma J."/>
        </authorList>
    </citation>
    <scope>NUCLEOTIDE SEQUENCE [LARGE SCALE GENOMIC DNA]</scope>
    <source>
        <strain evidence="5">KCTC 42984</strain>
    </source>
</reference>
<evidence type="ECO:0000256" key="2">
    <source>
        <dbReference type="ARBA" id="ARBA00012438"/>
    </source>
</evidence>
<evidence type="ECO:0000313" key="4">
    <source>
        <dbReference type="EMBL" id="MFC3175509.1"/>
    </source>
</evidence>
<keyword evidence="5" id="KW-1185">Reference proteome</keyword>
<evidence type="ECO:0000313" key="5">
    <source>
        <dbReference type="Proteomes" id="UP001595604"/>
    </source>
</evidence>
<accession>A0ABV7IT31</accession>